<sequence length="353" mass="39880">MADNSNPTINKIIPGSTVGRGRSIKIETSPSVHEWCNNGAKIQLGNSLDLYSSWDEPTVIISDGAYGILGFEGDTADHTSIAEWYEPHIIEWSKKATAQTTLWFWNSEIGWASVHPILEKHGWRYINANIWNKGKGHIAGNVNTAKIRRFPVVTEMCVQYVFEPKINNLSLQHWLYREWKRTKLALKKANEACGVKNVATRKYLDQGHLWYIPPPEMFVKLVEYANEHGDVSGKPYFSADGVTPMSFQDWEKMRAKFYCPMGFTNVWERNTLKGGERISVPGKLAKAAHLNQKPLDLMSLIIQASSDVGDVIWEPFGGLFSASIAAHRLGRKSFAGEIDPTYFQIGMERFLSL</sequence>
<protein>
    <recommendedName>
        <fullName evidence="3">Methyltransferase</fullName>
        <ecNumber evidence="3">2.1.1.-</ecNumber>
    </recommendedName>
</protein>
<dbReference type="GO" id="GO:0008170">
    <property type="term" value="F:N-methyltransferase activity"/>
    <property type="evidence" value="ECO:0007669"/>
    <property type="project" value="InterPro"/>
</dbReference>
<dbReference type="REBASE" id="418576">
    <property type="entry name" value="M.Ema814ORF20625P"/>
</dbReference>
<reference evidence="5 6" key="1">
    <citation type="submission" date="2020-06" db="EMBL/GenBank/DDBJ databases">
        <title>REHAB project genomes.</title>
        <authorList>
            <person name="Shaw L.P."/>
        </authorList>
    </citation>
    <scope>NUCLEOTIDE SEQUENCE [LARGE SCALE GENOMIC DNA]</scope>
    <source>
        <strain evidence="5 6">RHBSTW-00814</strain>
    </source>
</reference>
<dbReference type="InterPro" id="IPR029063">
    <property type="entry name" value="SAM-dependent_MTases_sf"/>
</dbReference>
<accession>A0A7H9KBM5</accession>
<dbReference type="Pfam" id="PF01555">
    <property type="entry name" value="N6_N4_Mtase"/>
    <property type="match status" value="1"/>
</dbReference>
<dbReference type="PRINTS" id="PR00508">
    <property type="entry name" value="S21N4MTFRASE"/>
</dbReference>
<dbReference type="SUPFAM" id="SSF53335">
    <property type="entry name" value="S-adenosyl-L-methionine-dependent methyltransferases"/>
    <property type="match status" value="1"/>
</dbReference>
<dbReference type="InterPro" id="IPR002941">
    <property type="entry name" value="DNA_methylase_N4/N6"/>
</dbReference>
<dbReference type="InterPro" id="IPR001091">
    <property type="entry name" value="RM_Methyltransferase"/>
</dbReference>
<evidence type="ECO:0000256" key="1">
    <source>
        <dbReference type="ARBA" id="ARBA00022603"/>
    </source>
</evidence>
<dbReference type="GO" id="GO:0032259">
    <property type="term" value="P:methylation"/>
    <property type="evidence" value="ECO:0007669"/>
    <property type="project" value="UniProtKB-KW"/>
</dbReference>
<dbReference type="Gene3D" id="3.40.50.150">
    <property type="entry name" value="Vaccinia Virus protein VP39"/>
    <property type="match status" value="1"/>
</dbReference>
<name>A0A7H9KBM5_9ESCH</name>
<dbReference type="Proteomes" id="UP000512115">
    <property type="component" value="Chromosome"/>
</dbReference>
<dbReference type="EMBL" id="CP056159">
    <property type="protein sequence ID" value="QLV03285.1"/>
    <property type="molecule type" value="Genomic_DNA"/>
</dbReference>
<proteinExistence type="inferred from homology"/>
<evidence type="ECO:0000259" key="4">
    <source>
        <dbReference type="Pfam" id="PF01555"/>
    </source>
</evidence>
<evidence type="ECO:0000256" key="3">
    <source>
        <dbReference type="RuleBase" id="RU362026"/>
    </source>
</evidence>
<dbReference type="RefSeq" id="WP_181474441.1">
    <property type="nucleotide sequence ID" value="NZ_CP056159.1"/>
</dbReference>
<organism evidence="5 6">
    <name type="scientific">Escherichia marmotae</name>
    <dbReference type="NCBI Taxonomy" id="1499973"/>
    <lineage>
        <taxon>Bacteria</taxon>
        <taxon>Pseudomonadati</taxon>
        <taxon>Pseudomonadota</taxon>
        <taxon>Gammaproteobacteria</taxon>
        <taxon>Enterobacterales</taxon>
        <taxon>Enterobacteriaceae</taxon>
        <taxon>Escherichia</taxon>
    </lineage>
</organism>
<dbReference type="EC" id="2.1.1.-" evidence="3"/>
<keyword evidence="2 5" id="KW-0808">Transferase</keyword>
<gene>
    <name evidence="5" type="ORF">HV284_20625</name>
</gene>
<evidence type="ECO:0000313" key="5">
    <source>
        <dbReference type="EMBL" id="QLV03285.1"/>
    </source>
</evidence>
<evidence type="ECO:0000313" key="6">
    <source>
        <dbReference type="Proteomes" id="UP000512115"/>
    </source>
</evidence>
<evidence type="ECO:0000256" key="2">
    <source>
        <dbReference type="ARBA" id="ARBA00022679"/>
    </source>
</evidence>
<keyword evidence="1 5" id="KW-0489">Methyltransferase</keyword>
<dbReference type="AlphaFoldDB" id="A0A7H9KBM5"/>
<feature type="domain" description="DNA methylase N-4/N-6" evidence="4">
    <location>
        <begin position="60"/>
        <end position="346"/>
    </location>
</feature>
<dbReference type="GO" id="GO:0003677">
    <property type="term" value="F:DNA binding"/>
    <property type="evidence" value="ECO:0007669"/>
    <property type="project" value="InterPro"/>
</dbReference>
<comment type="similarity">
    <text evidence="3">Belongs to the N(4)/N(6)-methyltransferase family.</text>
</comment>